<evidence type="ECO:0008006" key="3">
    <source>
        <dbReference type="Google" id="ProtNLM"/>
    </source>
</evidence>
<organism evidence="1 2">
    <name type="scientific">Bdellovibrio bacteriovorus (strain ATCC 15356 / DSM 50701 / NCIMB 9529 / HD100)</name>
    <dbReference type="NCBI Taxonomy" id="264462"/>
    <lineage>
        <taxon>Bacteria</taxon>
        <taxon>Pseudomonadati</taxon>
        <taxon>Bdellovibrionota</taxon>
        <taxon>Bdellovibrionia</taxon>
        <taxon>Bdellovibrionales</taxon>
        <taxon>Pseudobdellovibrionaceae</taxon>
        <taxon>Bdellovibrio</taxon>
    </lineage>
</organism>
<name>Q6MPD6_BDEBA</name>
<protein>
    <recommendedName>
        <fullName evidence="3">Lipoprotein</fullName>
    </recommendedName>
</protein>
<dbReference type="GeneID" id="93011993"/>
<proteinExistence type="predicted"/>
<dbReference type="PROSITE" id="PS51257">
    <property type="entry name" value="PROKAR_LIPOPROTEIN"/>
    <property type="match status" value="1"/>
</dbReference>
<keyword evidence="2" id="KW-1185">Reference proteome</keyword>
<dbReference type="Proteomes" id="UP000008080">
    <property type="component" value="Chromosome"/>
</dbReference>
<dbReference type="STRING" id="264462.Bd0920"/>
<reference evidence="1 2" key="1">
    <citation type="journal article" date="2004" name="Science">
        <title>A predator unmasked: life cycle of Bdellovibrio bacteriovorus from a genomic perspective.</title>
        <authorList>
            <person name="Rendulic S."/>
            <person name="Jagtap P."/>
            <person name="Rosinus A."/>
            <person name="Eppinger M."/>
            <person name="Baar C."/>
            <person name="Lanz C."/>
            <person name="Keller H."/>
            <person name="Lambert C."/>
            <person name="Evans K.J."/>
            <person name="Goesmann A."/>
            <person name="Meyer F."/>
            <person name="Sockett R.E."/>
            <person name="Schuster S.C."/>
        </authorList>
    </citation>
    <scope>NUCLEOTIDE SEQUENCE [LARGE SCALE GENOMIC DNA]</scope>
    <source>
        <strain evidence="2">ATCC 15356 / DSM 50701 / NCIMB 9529 / HD100</strain>
    </source>
</reference>
<gene>
    <name evidence="1" type="ordered locus">Bd0920</name>
</gene>
<dbReference type="KEGG" id="bba:Bd0920"/>
<dbReference type="HOGENOM" id="CLU_1665985_0_0_7"/>
<evidence type="ECO:0000313" key="2">
    <source>
        <dbReference type="Proteomes" id="UP000008080"/>
    </source>
</evidence>
<evidence type="ECO:0000313" key="1">
    <source>
        <dbReference type="EMBL" id="CAE78862.1"/>
    </source>
</evidence>
<dbReference type="RefSeq" id="WP_011163464.1">
    <property type="nucleotide sequence ID" value="NC_005363.1"/>
</dbReference>
<sequence>MLKPCALTIATFLTIAGCASKSKEATDLDQRIKSERPADTPEEIAQRAADVFSSAPGMTTEQRTKLNALYLRTYADSRQIRKEIGQMKSLLFKEAATKKFKSKDINELTSRIIDADQRRLNLMFRALEEMQTIVGTGEDKKELYEYLRQYDYPGTGLR</sequence>
<dbReference type="AlphaFoldDB" id="Q6MPD6"/>
<accession>Q6MPD6</accession>
<dbReference type="EMBL" id="BX842648">
    <property type="protein sequence ID" value="CAE78862.1"/>
    <property type="molecule type" value="Genomic_DNA"/>
</dbReference>